<accession>A0AAV9JVU8</accession>
<dbReference type="AlphaFoldDB" id="A0AAV9JVU8"/>
<name>A0AAV9JVU8_9PEZI</name>
<dbReference type="Proteomes" id="UP001324427">
    <property type="component" value="Unassembled WGS sequence"/>
</dbReference>
<protein>
    <recommendedName>
        <fullName evidence="3">DUF431 domain-containing protein</fullName>
    </recommendedName>
</protein>
<dbReference type="EMBL" id="JAVFHQ010000003">
    <property type="protein sequence ID" value="KAK4549735.1"/>
    <property type="molecule type" value="Genomic_DNA"/>
</dbReference>
<evidence type="ECO:0000313" key="2">
    <source>
        <dbReference type="Proteomes" id="UP001324427"/>
    </source>
</evidence>
<dbReference type="GO" id="GO:0035241">
    <property type="term" value="F:protein-arginine omega-N monomethyltransferase activity"/>
    <property type="evidence" value="ECO:0007669"/>
    <property type="project" value="TreeGrafter"/>
</dbReference>
<dbReference type="PANTHER" id="PTHR35517:SF1">
    <property type="entry name" value="PROTEIN ARGININE N-METHYLTRANSFERASE SFM1"/>
    <property type="match status" value="1"/>
</dbReference>
<proteinExistence type="predicted"/>
<evidence type="ECO:0008006" key="3">
    <source>
        <dbReference type="Google" id="ProtNLM"/>
    </source>
</evidence>
<keyword evidence="2" id="KW-1185">Reference proteome</keyword>
<dbReference type="CDD" id="cd18090">
    <property type="entry name" value="Arginine_MT_Sfm1"/>
    <property type="match status" value="1"/>
</dbReference>
<organism evidence="1 2">
    <name type="scientific">Oleoguttula mirabilis</name>
    <dbReference type="NCBI Taxonomy" id="1507867"/>
    <lineage>
        <taxon>Eukaryota</taxon>
        <taxon>Fungi</taxon>
        <taxon>Dikarya</taxon>
        <taxon>Ascomycota</taxon>
        <taxon>Pezizomycotina</taxon>
        <taxon>Dothideomycetes</taxon>
        <taxon>Dothideomycetidae</taxon>
        <taxon>Mycosphaerellales</taxon>
        <taxon>Teratosphaeriaceae</taxon>
        <taxon>Oleoguttula</taxon>
    </lineage>
</organism>
<dbReference type="InterPro" id="IPR007364">
    <property type="entry name" value="SFM1-like"/>
</dbReference>
<sequence length="219" mass="24013">MGSPRKHTFIVEHLDPELEEWQTLEYKSIHQECNDTGAHFILSGLADPTSAQKQLGLPSSSLQQQSVESIYATAEARQKVCLLDPKAEKDISPEDAELFDAFLFGGILGDDPPRDRTSELRSKGFPGRRLGTQQLTTDTAARVTRIVVQQGKRLDEIPYVDRPDIALPLAADGDGGAHPNESVSMPFKYVKGADGKPVMPEGMIQLLVSDMDKGIDDLL</sequence>
<evidence type="ECO:0000313" key="1">
    <source>
        <dbReference type="EMBL" id="KAK4549735.1"/>
    </source>
</evidence>
<comment type="caution">
    <text evidence="1">The sequence shown here is derived from an EMBL/GenBank/DDBJ whole genome shotgun (WGS) entry which is preliminary data.</text>
</comment>
<gene>
    <name evidence="1" type="ORF">LTR36_005036</name>
</gene>
<dbReference type="Pfam" id="PF04252">
    <property type="entry name" value="SFM1-like"/>
    <property type="match status" value="1"/>
</dbReference>
<reference evidence="1 2" key="1">
    <citation type="submission" date="2021-11" db="EMBL/GenBank/DDBJ databases">
        <title>Black yeast isolated from Biological Soil Crust.</title>
        <authorList>
            <person name="Kurbessoian T."/>
        </authorList>
    </citation>
    <scope>NUCLEOTIDE SEQUENCE [LARGE SCALE GENOMIC DNA]</scope>
    <source>
        <strain evidence="1 2">CCFEE 5522</strain>
    </source>
</reference>
<dbReference type="PANTHER" id="PTHR35517">
    <property type="entry name" value="PROTEIN ARGININE N-METHYLTRANSFERASE SFM1"/>
    <property type="match status" value="1"/>
</dbReference>